<dbReference type="Proteomes" id="UP000007967">
    <property type="component" value="Chromosome"/>
</dbReference>
<keyword evidence="5" id="KW-1185">Reference proteome</keyword>
<evidence type="ECO:0000313" key="4">
    <source>
        <dbReference type="EMBL" id="ADB35488.1"/>
    </source>
</evidence>
<accession>D2PYC0</accession>
<reference evidence="4 5" key="2">
    <citation type="journal article" date="2010" name="Stand. Genomic Sci.">
        <title>Complete genome sequence of Kribbella flavida type strain (IFO 14399).</title>
        <authorList>
            <person name="Pukall R."/>
            <person name="Lapidus A."/>
            <person name="Glavina Del Rio T."/>
            <person name="Copeland A."/>
            <person name="Tice H."/>
            <person name="Cheng J.-F."/>
            <person name="Lucas S."/>
            <person name="Chen F."/>
            <person name="Nolan M."/>
            <person name="LaButti K."/>
            <person name="Pati A."/>
            <person name="Ivanova N."/>
            <person name="Mavrommatis K."/>
            <person name="Mikhailova N."/>
            <person name="Pitluck S."/>
            <person name="Bruce D."/>
            <person name="Goodwin L."/>
            <person name="Land M."/>
            <person name="Hauser L."/>
            <person name="Chang Y.-J."/>
            <person name="Jeffries C.D."/>
            <person name="Chen A."/>
            <person name="Palaniappan K."/>
            <person name="Chain P."/>
            <person name="Rohde M."/>
            <person name="Goeker M."/>
            <person name="Bristow J."/>
            <person name="Eisen J.A."/>
            <person name="Markowitz V."/>
            <person name="Hugenholtz P."/>
            <person name="Kyrpides N.C."/>
            <person name="Klenk H.-P."/>
            <person name="Brettin T."/>
        </authorList>
    </citation>
    <scope>NUCLEOTIDE SEQUENCE [LARGE SCALE GENOMIC DNA]</scope>
    <source>
        <strain evidence="5">DSM 17836 / JCM 10339 / NBRC 14399</strain>
    </source>
</reference>
<dbReference type="KEGG" id="kfl:Kfla_6491"/>
<feature type="chain" id="PRO_5003034792" evidence="1">
    <location>
        <begin position="29"/>
        <end position="1094"/>
    </location>
</feature>
<proteinExistence type="predicted"/>
<dbReference type="InterPro" id="IPR029052">
    <property type="entry name" value="Metallo-depent_PP-like"/>
</dbReference>
<dbReference type="InterPro" id="IPR004843">
    <property type="entry name" value="Calcineurin-like_PHP"/>
</dbReference>
<keyword evidence="1" id="KW-0732">Signal</keyword>
<feature type="domain" description="Calcineurin-like phosphoesterase" evidence="2">
    <location>
        <begin position="750"/>
        <end position="940"/>
    </location>
</feature>
<protein>
    <submittedName>
        <fullName evidence="4">Metallophosphoesterase</fullName>
    </submittedName>
</protein>
<dbReference type="eggNOG" id="COG4632">
    <property type="taxonomic scope" value="Bacteria"/>
</dbReference>
<evidence type="ECO:0000256" key="1">
    <source>
        <dbReference type="SAM" id="SignalP"/>
    </source>
</evidence>
<dbReference type="Pfam" id="PF09992">
    <property type="entry name" value="NAGPA"/>
    <property type="match status" value="1"/>
</dbReference>
<dbReference type="EMBL" id="CP001736">
    <property type="protein sequence ID" value="ADB35488.1"/>
    <property type="molecule type" value="Genomic_DNA"/>
</dbReference>
<organism evidence="4 5">
    <name type="scientific">Kribbella flavida (strain DSM 17836 / JCM 10339 / NBRC 14399)</name>
    <dbReference type="NCBI Taxonomy" id="479435"/>
    <lineage>
        <taxon>Bacteria</taxon>
        <taxon>Bacillati</taxon>
        <taxon>Actinomycetota</taxon>
        <taxon>Actinomycetes</taxon>
        <taxon>Propionibacteriales</taxon>
        <taxon>Kribbellaceae</taxon>
        <taxon>Kribbella</taxon>
    </lineage>
</organism>
<dbReference type="STRING" id="479435.Kfla_6491"/>
<feature type="signal peptide" evidence="1">
    <location>
        <begin position="1"/>
        <end position="28"/>
    </location>
</feature>
<dbReference type="InterPro" id="IPR051918">
    <property type="entry name" value="STPP_CPPED1"/>
</dbReference>
<dbReference type="PANTHER" id="PTHR43143:SF1">
    <property type="entry name" value="SERINE_THREONINE-PROTEIN PHOSPHATASE CPPED1"/>
    <property type="match status" value="1"/>
</dbReference>
<evidence type="ECO:0000259" key="2">
    <source>
        <dbReference type="Pfam" id="PF00149"/>
    </source>
</evidence>
<dbReference type="PANTHER" id="PTHR43143">
    <property type="entry name" value="METALLOPHOSPHOESTERASE, CALCINEURIN SUPERFAMILY"/>
    <property type="match status" value="1"/>
</dbReference>
<reference evidence="5" key="1">
    <citation type="submission" date="2009-09" db="EMBL/GenBank/DDBJ databases">
        <title>The complete genome of Kribbella flavida DSM 17836.</title>
        <authorList>
            <consortium name="US DOE Joint Genome Institute (JGI-PGF)"/>
            <person name="Lucas S."/>
            <person name="Copeland A."/>
            <person name="Lapidus A."/>
            <person name="Glavina del Rio T."/>
            <person name="Dalin E."/>
            <person name="Tice H."/>
            <person name="Bruce D."/>
            <person name="Goodwin L."/>
            <person name="Pitluck S."/>
            <person name="Kyrpides N."/>
            <person name="Mavromatis K."/>
            <person name="Ivanova N."/>
            <person name="Saunders E."/>
            <person name="Brettin T."/>
            <person name="Detter J.C."/>
            <person name="Han C."/>
            <person name="Larimer F."/>
            <person name="Land M."/>
            <person name="Hauser L."/>
            <person name="Markowitz V."/>
            <person name="Cheng J.-F."/>
            <person name="Hugenholtz P."/>
            <person name="Woyke T."/>
            <person name="Wu D."/>
            <person name="Pukall R."/>
            <person name="Klenk H.-P."/>
            <person name="Eisen J.A."/>
        </authorList>
    </citation>
    <scope>NUCLEOTIDE SEQUENCE [LARGE SCALE GENOMIC DNA]</scope>
    <source>
        <strain evidence="5">DSM 17836 / JCM 10339 / NBRC 14399</strain>
    </source>
</reference>
<name>D2PYC0_KRIFD</name>
<feature type="domain" description="Phosphodiester glycosidase" evidence="3">
    <location>
        <begin position="206"/>
        <end position="380"/>
    </location>
</feature>
<evidence type="ECO:0000259" key="3">
    <source>
        <dbReference type="Pfam" id="PF09992"/>
    </source>
</evidence>
<dbReference type="Pfam" id="PF00149">
    <property type="entry name" value="Metallophos"/>
    <property type="match status" value="1"/>
</dbReference>
<dbReference type="InterPro" id="IPR018711">
    <property type="entry name" value="NAGPA"/>
</dbReference>
<dbReference type="RefSeq" id="WP_012924040.1">
    <property type="nucleotide sequence ID" value="NC_013729.1"/>
</dbReference>
<evidence type="ECO:0000313" key="5">
    <source>
        <dbReference type="Proteomes" id="UP000007967"/>
    </source>
</evidence>
<dbReference type="eggNOG" id="COG1409">
    <property type="taxonomic scope" value="Bacteria"/>
</dbReference>
<dbReference type="AlphaFoldDB" id="D2PYC0"/>
<gene>
    <name evidence="4" type="ordered locus">Kfla_6491</name>
</gene>
<dbReference type="HOGENOM" id="CLU_004974_0_0_11"/>
<dbReference type="Gene3D" id="3.60.21.10">
    <property type="match status" value="1"/>
</dbReference>
<sequence>MPAPSLTRLVAVPLAFALATPALLPASATPAAGTVASPAQLQTYERTRPVAPGVTAGSLETFDERGWQQGNTLSVDLTKGARIDYLSPGQVTATKPLDQQANEAGAVAAVNADFFDINNSGAPLGPAVADGQLVKSQSEDPYRAVAFDPQGVGRILEVLFDGTAGPYRLNRLNSPVIRKDEIGAFTTLWGSYSRAHAVAGAAKVTEVVVAGDTVTAVAAAAGAGDIPAGTTILVGREAGADELGRLKVGDRVPVAFAPRASDGSVVRTAVGAHALLVKEGKPQPADDTAYAGRTGLGFSADGKKMVIVSIDSNRLTHSRGATLAEMGRILAARGAYVGVELDGGGSTTLVSRRPGGTKVQVDNVPGDGSVRPVPNGLAVMAPKGSGRVRGLWVETAADGRTAPGDAPVPGGRPDRVFAGTTRTLTATAYDEMYGAVRQTPRIHWSASHGIVRDGVFRALTPGRATVRATTSGGRGSTELEVLGPVQRVTPTSATLNLTTTGSFGLVGFDAHGNSAPVEPADVRLSYDQTLFQVVPTRDGRFELTPKQESGAGVITARIGALETSVAVSVGVEKRILDTFDQAEQWTAGSARAAVSVRKVAEGENGPGLKLSYDFSQSTLTRNAIAISPRPLGGTGQSRAFGVSIHGHGKGEWTALQVVDATGRSTTLYGPYITWNGWQTVELPVPEGLPQPVSLRRVYTLETKAAAQYTGEVVIDNAYVKSAPTVTAPAAPPVRDGLVQTARAVDGRDWRFAVMSDAQFVARDPNSALVQAARRTLREIKAAEPDFFVIAGDFVDEATEADFQLAQRILDEEIGTSVPYYYVPGNHEVMGSAIGNFTKYFGAPHRVFDHQGTRFVTLNTSNGTLRSSGFDQVALLRSALDQAATDRAISSVVLIEHHPPRDPTPAKNSQLADRHEAALVERWLAEFQHETGKGAAFIGGHVGTFHASRVNGVPYLVNGNSGKAPATGADNGGFTGWTLLGVDKVSAGEQAQARWLPHRGGPNWLSAQIRPHVDELTLSAPATLRRGATAQVSAVLTQNGRSVPVAYPVSADWSTSHNVRYDAARGTITATGTGPATLTVKVNGVTETVTLQLTR</sequence>
<dbReference type="GO" id="GO:0016787">
    <property type="term" value="F:hydrolase activity"/>
    <property type="evidence" value="ECO:0007669"/>
    <property type="project" value="InterPro"/>
</dbReference>
<dbReference type="SUPFAM" id="SSF56300">
    <property type="entry name" value="Metallo-dependent phosphatases"/>
    <property type="match status" value="1"/>
</dbReference>